<gene>
    <name evidence="1" type="ORF">SAMN06297397_1373</name>
</gene>
<protein>
    <submittedName>
        <fullName evidence="1">Leucine rich repeat-containing protein</fullName>
    </submittedName>
</protein>
<organism evidence="1 2">
    <name type="scientific">Aristaeella lactis</name>
    <dbReference type="NCBI Taxonomy" id="3046383"/>
    <lineage>
        <taxon>Bacteria</taxon>
        <taxon>Bacillati</taxon>
        <taxon>Bacillota</taxon>
        <taxon>Clostridia</taxon>
        <taxon>Eubacteriales</taxon>
        <taxon>Aristaeellaceae</taxon>
        <taxon>Aristaeella</taxon>
    </lineage>
</organism>
<keyword evidence="2" id="KW-1185">Reference proteome</keyword>
<proteinExistence type="predicted"/>
<accession>A0AC61PKL9</accession>
<evidence type="ECO:0000313" key="2">
    <source>
        <dbReference type="Proteomes" id="UP000192328"/>
    </source>
</evidence>
<evidence type="ECO:0000313" key="1">
    <source>
        <dbReference type="EMBL" id="SMC54711.1"/>
    </source>
</evidence>
<reference evidence="1" key="1">
    <citation type="submission" date="2017-04" db="EMBL/GenBank/DDBJ databases">
        <authorList>
            <person name="Varghese N."/>
            <person name="Submissions S."/>
        </authorList>
    </citation>
    <scope>NUCLEOTIDE SEQUENCE</scope>
    <source>
        <strain evidence="1">WTE2008</strain>
    </source>
</reference>
<comment type="caution">
    <text evidence="1">The sequence shown here is derived from an EMBL/GenBank/DDBJ whole genome shotgun (WGS) entry which is preliminary data.</text>
</comment>
<dbReference type="Proteomes" id="UP000192328">
    <property type="component" value="Unassembled WGS sequence"/>
</dbReference>
<name>A0AC61PKL9_9FIRM</name>
<dbReference type="EMBL" id="FWXZ01000002">
    <property type="protein sequence ID" value="SMC54711.1"/>
    <property type="molecule type" value="Genomic_DNA"/>
</dbReference>
<sequence>MLKNDIERTLQAHNPDPSEGFAEMIDDKVFHLMAERQEQKAARKKKRLRLVPVTAAALVVVMCVGMLAANGHFGLINRPDEIRPGEGRYTVQPIETVLAQGTVTVPGETDGTENPAVLVEENESDVIDRGYSFIQHWNGESIWDDADLEAMLDLCTPEWKEKAGDTIEALKEILGNTSYNGMQGYISLSGESGDPVRTMTMQGHGKWVQTKLSFDLKLEADGFRYIDPESVQITVPEEPKLHSLVEMKLEDLDAELKNHWPGITEELIPMNLSCESQGFRVEVISALVKGREAWFVCSVQDLKEEERDFDRDVFGYSFQVQTDITDQMEEVTGNTFGYDKEEHKQFFLAHQEYDEPITSKNRNITLNVKDIIIIGTRRTELTPLIEKYGKTVDGIEPPEMYPDERDTKKRNVLDYRNPLDIQIEKGVYLTGIGWIDDELHVQVRFTYSSRGGRFPVLFMNNLNAWGAEDYDPKFSGSMWTEESGQAENWQAEVWYEYFSPLKQEDVEYVRPALEIDTELETVEGDWNIQIPLDRLMVGGSQDDVESIGTDNPEETEAASGVESADINALLEQEWPGITEELVPVNLSCEKQGIRIDVLSALAKDKGAWIVYTLQDLEEDRTPRQDIYQYVPSVFTDFDHGAHYVASRYLLYDETTRKSFMAAYIQYYDTIQPDSRYVSIMINHINIIGETKTDLAPLIEQYGKTAEGTEPPELLYTSPVDLKKNVLDFHNPLDIPVDEDVTLTGIGWIDNELHVQLHMTDRIIRAFAAKSDAGNSYVDGIQYCETGFEEESWDEDGNGRGDWAEFISEVKPEEKDSVKAEIRIQKCIESVTDDWEIQIPLNQIMAGGSQETDESAENIPEQTAEAPEGTGSAYDTYDMENLHEKMESKWPEIREELIPVNLSCEKQGIRVELLSALVQDREAWVMYTVQDLDGDRISGRSMEQYRPYAVTVISQNLDMMSGTVFTEYDETTHKMTVAEYVLYDQPVEPYNGPVTFGIKNITISGHTDTDLTPLIGQYGKTAEGIEPPEMLFTEPTDLKRKVLDTHDPLDIQIDEGVVLTGIGVIDNELHIQLQYPDNRLIWFADNTRYHKMIMSYVSYSFENREHDINEHFMSACWDENGDGVEDREEYISRLKQEDADKAVTILCVERILESIEDNWEIQIPLCSVRKEGNRFEYDGLVFGVKEDNSLTVVSDPSYKQSTKIVIPETVYGLYVREIAEDAFKDCTNLTSVIMLDYVTEIGDYAFSGCENLASLILPKKLETVGEGAFEGCKALTSIDLPDNVMTIGGSAFRGCSSLKSVSIPYGAKFEGGHVFADCTSLVSVTLPGCMENLEIYTFSGCENLEWVIIREGTRTIGRGAFRNCEKLKLVEIPYSVYYISDYAFENCGNLEKIELPEIVSYIGKNAFTGCENLVCVVYEGSYAQQYCEENGIQYEIRQAE</sequence>